<dbReference type="ZFIN" id="ZDB-GENE-130403-1">
    <property type="gene designation" value="efemp1"/>
</dbReference>
<dbReference type="PROSITE" id="PS01186">
    <property type="entry name" value="EGF_2"/>
    <property type="match status" value="4"/>
</dbReference>
<dbReference type="SMART" id="SM00179">
    <property type="entry name" value="EGF_CA"/>
    <property type="match status" value="6"/>
</dbReference>
<dbReference type="Pfam" id="PF12662">
    <property type="entry name" value="cEGF"/>
    <property type="match status" value="3"/>
</dbReference>
<evidence type="ECO:0000256" key="6">
    <source>
        <dbReference type="ARBA" id="ARBA00022729"/>
    </source>
</evidence>
<feature type="domain" description="EGF-like" evidence="13">
    <location>
        <begin position="307"/>
        <end position="346"/>
    </location>
</feature>
<comment type="caution">
    <text evidence="11">Lacks conserved residue(s) required for the propagation of feature annotation.</text>
</comment>
<evidence type="ECO:0000256" key="11">
    <source>
        <dbReference type="PROSITE-ProRule" id="PRU00076"/>
    </source>
</evidence>
<dbReference type="FunFam" id="2.10.25.10:FF:000038">
    <property type="entry name" value="Fibrillin 2"/>
    <property type="match status" value="2"/>
</dbReference>
<dbReference type="CDD" id="cd00054">
    <property type="entry name" value="EGF_CA"/>
    <property type="match status" value="2"/>
</dbReference>
<gene>
    <name evidence="15 16" type="primary">efemp1</name>
</gene>
<feature type="disulfide bond" evidence="11">
    <location>
        <begin position="231"/>
        <end position="241"/>
    </location>
</feature>
<dbReference type="PROSITE" id="PS00010">
    <property type="entry name" value="ASX_HYDROXYL"/>
    <property type="match status" value="4"/>
</dbReference>
<keyword evidence="3" id="KW-0964">Secreted</keyword>
<feature type="disulfide bond" evidence="11">
    <location>
        <begin position="271"/>
        <end position="281"/>
    </location>
</feature>
<sequence>MICSCINSLCNPRAFLQQRETTCSHSRTHTHTHTHTQLHQISSSSTHTAADLQHSSSLTPAEMWTVSLMMAALACVLSQEAEESVSYTRCTEGYEYDPFKEVCTDIDECVLVSDACKAGMKCINHYGGYLCLPQNAQIFINKENEASQSSDSVPQTHTETNHRSAANGGSQCSAGFTRDQHNYCHDVDECSQGLHTCGSDQICYNSRGSYSCQCQPGYQRHGEQCVDRNECLLSHYCMHRCVNTAGSYYCECNDGYQLASNNHSCVDVNECEVSQPCQHQCFNLLGSFICQCEQGYELGPDAVSCVDIDECSFSSYMCQYACVNSEGGYSCTCPDGYQIHRTRMCQDINECETAAHECREDEMCWNYYGGHRCYPRNPCLEPYVRTSENRCSCQSAAACRGLPQSIVYKYMNMHSERSVPADIFQIQATNIFSSAHYTFRIKDGNDGGQFFLRRFSSAGAMLVLTQSLEGPQELIVDLEMITQHSLMNYRSSSLLRLTIIVGPFPF</sequence>
<dbReference type="CTD" id="2202"/>
<evidence type="ECO:0000259" key="13">
    <source>
        <dbReference type="PROSITE" id="PS50026"/>
    </source>
</evidence>
<evidence type="ECO:0000256" key="5">
    <source>
        <dbReference type="ARBA" id="ARBA00022536"/>
    </source>
</evidence>
<evidence type="ECO:0000256" key="3">
    <source>
        <dbReference type="ARBA" id="ARBA00022525"/>
    </source>
</evidence>
<feature type="domain" description="EGF-like" evidence="13">
    <location>
        <begin position="186"/>
        <end position="226"/>
    </location>
</feature>
<evidence type="ECO:0000256" key="9">
    <source>
        <dbReference type="ARBA" id="ARBA00023157"/>
    </source>
</evidence>
<dbReference type="AlphaFoldDB" id="A0AB32T0U7"/>
<proteinExistence type="inferred from homology"/>
<dbReference type="InterPro" id="IPR049883">
    <property type="entry name" value="NOTCH1_EGF-like"/>
</dbReference>
<organism evidence="14 15">
    <name type="scientific">Danio rerio</name>
    <name type="common">Zebrafish</name>
    <name type="synonym">Brachydanio rerio</name>
    <dbReference type="NCBI Taxonomy" id="7955"/>
    <lineage>
        <taxon>Eukaryota</taxon>
        <taxon>Metazoa</taxon>
        <taxon>Chordata</taxon>
        <taxon>Craniata</taxon>
        <taxon>Vertebrata</taxon>
        <taxon>Euteleostomi</taxon>
        <taxon>Actinopterygii</taxon>
        <taxon>Neopterygii</taxon>
        <taxon>Teleostei</taxon>
        <taxon>Ostariophysi</taxon>
        <taxon>Cypriniformes</taxon>
        <taxon>Danionidae</taxon>
        <taxon>Danioninae</taxon>
        <taxon>Danio</taxon>
    </lineage>
</organism>
<dbReference type="InterPro" id="IPR000152">
    <property type="entry name" value="EGF-type_Asp/Asn_hydroxyl_site"/>
</dbReference>
<dbReference type="Pfam" id="PF07645">
    <property type="entry name" value="EGF_CA"/>
    <property type="match status" value="2"/>
</dbReference>
<evidence type="ECO:0000256" key="7">
    <source>
        <dbReference type="ARBA" id="ARBA00022737"/>
    </source>
</evidence>
<dbReference type="GO" id="GO:0005509">
    <property type="term" value="F:calcium ion binding"/>
    <property type="evidence" value="ECO:0007669"/>
    <property type="project" value="InterPro"/>
</dbReference>
<dbReference type="PROSITE" id="PS50026">
    <property type="entry name" value="EGF_3"/>
    <property type="match status" value="4"/>
</dbReference>
<name>A0AB32T0U7_DANRE</name>
<dbReference type="GO" id="GO:0030855">
    <property type="term" value="P:epithelial cell differentiation"/>
    <property type="evidence" value="ECO:0007669"/>
    <property type="project" value="UniProtKB-ARBA"/>
</dbReference>
<evidence type="ECO:0000256" key="1">
    <source>
        <dbReference type="ARBA" id="ARBA00004498"/>
    </source>
</evidence>
<keyword evidence="5 11" id="KW-0245">EGF-like domain</keyword>
<keyword evidence="10" id="KW-0325">Glycoprotein</keyword>
<dbReference type="AGR" id="ZFIN:ZDB-GENE-130403-1"/>
<keyword evidence="4" id="KW-0272">Extracellular matrix</keyword>
<evidence type="ECO:0000256" key="4">
    <source>
        <dbReference type="ARBA" id="ARBA00022530"/>
    </source>
</evidence>
<dbReference type="FunFam" id="2.10.25.10:FF:000240">
    <property type="entry name" value="Vitamin K-dependent protein S"/>
    <property type="match status" value="2"/>
</dbReference>
<dbReference type="RefSeq" id="XP_068069082.1">
    <property type="nucleotide sequence ID" value="XM_068212981.2"/>
</dbReference>
<feature type="domain" description="EGF-like" evidence="13">
    <location>
        <begin position="267"/>
        <end position="306"/>
    </location>
</feature>
<dbReference type="SUPFAM" id="SSF57196">
    <property type="entry name" value="EGF/Laminin"/>
    <property type="match status" value="1"/>
</dbReference>
<evidence type="ECO:0000313" key="14">
    <source>
        <dbReference type="Proteomes" id="UP000000437"/>
    </source>
</evidence>
<dbReference type="Proteomes" id="UP000000437">
    <property type="component" value="Chromosome 13"/>
</dbReference>
<dbReference type="InterPro" id="IPR050751">
    <property type="entry name" value="ECM_structural_protein"/>
</dbReference>
<evidence type="ECO:0000256" key="12">
    <source>
        <dbReference type="SAM" id="MobiDB-lite"/>
    </source>
</evidence>
<dbReference type="InterPro" id="IPR009030">
    <property type="entry name" value="Growth_fac_rcpt_cys_sf"/>
</dbReference>
<dbReference type="InterPro" id="IPR026823">
    <property type="entry name" value="cEGF"/>
</dbReference>
<dbReference type="PROSITE" id="PS01187">
    <property type="entry name" value="EGF_CA"/>
    <property type="match status" value="1"/>
</dbReference>
<feature type="compositionally biased region" description="Polar residues" evidence="12">
    <location>
        <begin position="146"/>
        <end position="169"/>
    </location>
</feature>
<evidence type="ECO:0000256" key="2">
    <source>
        <dbReference type="ARBA" id="ARBA00006127"/>
    </source>
</evidence>
<dbReference type="GO" id="GO:0051216">
    <property type="term" value="P:cartilage development"/>
    <property type="evidence" value="ECO:0000315"/>
    <property type="project" value="ZFIN"/>
</dbReference>
<keyword evidence="9 11" id="KW-1015">Disulfide bond</keyword>
<evidence type="ECO:0000256" key="10">
    <source>
        <dbReference type="ARBA" id="ARBA00023180"/>
    </source>
</evidence>
<dbReference type="PANTHER" id="PTHR24034">
    <property type="entry name" value="EGF-LIKE DOMAIN-CONTAINING PROTEIN"/>
    <property type="match status" value="1"/>
</dbReference>
<dbReference type="SMART" id="SM00181">
    <property type="entry name" value="EGF"/>
    <property type="match status" value="4"/>
</dbReference>
<accession>A0AB32T0U7</accession>
<dbReference type="SUPFAM" id="SSF57184">
    <property type="entry name" value="Growth factor receptor domain"/>
    <property type="match status" value="1"/>
</dbReference>
<dbReference type="InterPro" id="IPR055088">
    <property type="entry name" value="Fibulin_C"/>
</dbReference>
<evidence type="ECO:0000313" key="15">
    <source>
        <dbReference type="RefSeq" id="XP_068069082.1"/>
    </source>
</evidence>
<keyword evidence="6" id="KW-0732">Signal</keyword>
<dbReference type="InterPro" id="IPR000742">
    <property type="entry name" value="EGF"/>
</dbReference>
<dbReference type="GeneID" id="100332567"/>
<feature type="domain" description="EGF-like" evidence="13">
    <location>
        <begin position="227"/>
        <end position="266"/>
    </location>
</feature>
<reference evidence="15" key="1">
    <citation type="submission" date="2025-08" db="UniProtKB">
        <authorList>
            <consortium name="RefSeq"/>
        </authorList>
    </citation>
    <scope>IDENTIFICATION</scope>
    <source>
        <strain evidence="15">Tuebingen</strain>
        <tissue evidence="15">Fibroblasts and whole tissue</tissue>
    </source>
</reference>
<dbReference type="Gene3D" id="2.10.25.10">
    <property type="entry name" value="Laminin"/>
    <property type="match status" value="5"/>
</dbReference>
<dbReference type="GO" id="GO:0060349">
    <property type="term" value="P:bone morphogenesis"/>
    <property type="evidence" value="ECO:0000315"/>
    <property type="project" value="ZFIN"/>
</dbReference>
<dbReference type="InterPro" id="IPR001881">
    <property type="entry name" value="EGF-like_Ca-bd_dom"/>
</dbReference>
<keyword evidence="8" id="KW-0106">Calcium</keyword>
<protein>
    <submittedName>
        <fullName evidence="15">EGF-containing fibulin-like extracellular matrix protein 1 isoform X1</fullName>
    </submittedName>
</protein>
<keyword evidence="7" id="KW-0677">Repeat</keyword>
<dbReference type="Pfam" id="PF22914">
    <property type="entry name" value="Fibulin_C"/>
    <property type="match status" value="1"/>
</dbReference>
<feature type="region of interest" description="Disordered" evidence="12">
    <location>
        <begin position="145"/>
        <end position="169"/>
    </location>
</feature>
<dbReference type="InterPro" id="IPR018097">
    <property type="entry name" value="EGF_Ca-bd_CS"/>
</dbReference>
<comment type="similarity">
    <text evidence="2">Belongs to the fibulin family.</text>
</comment>
<evidence type="ECO:0000313" key="16">
    <source>
        <dbReference type="ZFIN" id="ZDB-GENE-130403-1"/>
    </source>
</evidence>
<evidence type="ECO:0000256" key="8">
    <source>
        <dbReference type="ARBA" id="ARBA00022837"/>
    </source>
</evidence>
<dbReference type="PANTHER" id="PTHR24034:SF102">
    <property type="entry name" value="EGF-CONTAINING FIBULIN-LIKE EXTRACELLULAR MATRIX PROTEIN 1"/>
    <property type="match status" value="1"/>
</dbReference>
<keyword evidence="14" id="KW-1185">Reference proteome</keyword>
<comment type="subcellular location">
    <subcellularLocation>
        <location evidence="1">Secreted</location>
        <location evidence="1">Extracellular space</location>
        <location evidence="1">Extracellular matrix</location>
    </subcellularLocation>
</comment>